<reference evidence="2 3" key="1">
    <citation type="journal article" date="2022" name="bioRxiv">
        <title>Genomics of Preaxostyla Flagellates Illuminates Evolutionary Transitions and the Path Towards Mitochondrial Loss.</title>
        <authorList>
            <person name="Novak L.V.F."/>
            <person name="Treitli S.C."/>
            <person name="Pyrih J."/>
            <person name="Halakuc P."/>
            <person name="Pipaliya S.V."/>
            <person name="Vacek V."/>
            <person name="Brzon O."/>
            <person name="Soukal P."/>
            <person name="Eme L."/>
            <person name="Dacks J.B."/>
            <person name="Karnkowska A."/>
            <person name="Elias M."/>
            <person name="Hampl V."/>
        </authorList>
    </citation>
    <scope>NUCLEOTIDE SEQUENCE [LARGE SCALE GENOMIC DNA]</scope>
    <source>
        <strain evidence="2">NAU3</strain>
        <tissue evidence="2">Gut</tissue>
    </source>
</reference>
<protein>
    <submittedName>
        <fullName evidence="2">Uncharacterized protein</fullName>
    </submittedName>
</protein>
<sequence length="124" mass="13354">MSLGRTLLVALSLVHSSHLSSDSESGCKRIERNANPQKEQELSAEADLGKRTLHIFIDGVQQTGTDYSSSAFSTITVWVDCSAVQLDGLGVVDRGSDGKPQLDINADLQIGLGADLQVYTQIRH</sequence>
<evidence type="ECO:0000313" key="2">
    <source>
        <dbReference type="EMBL" id="KAK2957944.1"/>
    </source>
</evidence>
<evidence type="ECO:0000313" key="3">
    <source>
        <dbReference type="Proteomes" id="UP001281761"/>
    </source>
</evidence>
<dbReference type="Proteomes" id="UP001281761">
    <property type="component" value="Unassembled WGS sequence"/>
</dbReference>
<gene>
    <name evidence="2" type="ORF">BLNAU_7120</name>
</gene>
<keyword evidence="3" id="KW-1185">Reference proteome</keyword>
<feature type="signal peptide" evidence="1">
    <location>
        <begin position="1"/>
        <end position="19"/>
    </location>
</feature>
<dbReference type="EMBL" id="JARBJD010000042">
    <property type="protein sequence ID" value="KAK2957944.1"/>
    <property type="molecule type" value="Genomic_DNA"/>
</dbReference>
<feature type="chain" id="PRO_5045673411" evidence="1">
    <location>
        <begin position="20"/>
        <end position="124"/>
    </location>
</feature>
<comment type="caution">
    <text evidence="2">The sequence shown here is derived from an EMBL/GenBank/DDBJ whole genome shotgun (WGS) entry which is preliminary data.</text>
</comment>
<organism evidence="2 3">
    <name type="scientific">Blattamonas nauphoetae</name>
    <dbReference type="NCBI Taxonomy" id="2049346"/>
    <lineage>
        <taxon>Eukaryota</taxon>
        <taxon>Metamonada</taxon>
        <taxon>Preaxostyla</taxon>
        <taxon>Oxymonadida</taxon>
        <taxon>Blattamonas</taxon>
    </lineage>
</organism>
<keyword evidence="1" id="KW-0732">Signal</keyword>
<accession>A0ABQ9Y2H4</accession>
<evidence type="ECO:0000256" key="1">
    <source>
        <dbReference type="SAM" id="SignalP"/>
    </source>
</evidence>
<proteinExistence type="predicted"/>
<name>A0ABQ9Y2H4_9EUKA</name>